<comment type="similarity">
    <text evidence="1">Belongs to the aldehyde dehydrogenase family.</text>
</comment>
<name>A0A9N9K429_9GLOM</name>
<protein>
    <submittedName>
        <fullName evidence="2">452_t:CDS:1</fullName>
    </submittedName>
</protein>
<gene>
    <name evidence="2" type="ORF">RFULGI_LOCUS18313</name>
</gene>
<proteinExistence type="inferred from homology"/>
<dbReference type="PANTHER" id="PTHR43866">
    <property type="entry name" value="MALONATE-SEMIALDEHYDE DEHYDROGENASE"/>
    <property type="match status" value="1"/>
</dbReference>
<sequence>TQRYAITIKRSRSDINDEIKNMTLGCNRSGYYRNRLNLTENSRHRQTSSKLLNCLFKLFASRCNNTWSFEVRNSEHNYQPSKDMSVNRMAAAGSCPHQILSTIHLNDLSLMAISKTIYNELYSIRQERLDSRTPIQALLNELQGSDFEFEYQ</sequence>
<dbReference type="PANTHER" id="PTHR43866:SF3">
    <property type="entry name" value="METHYLMALONATE-SEMIALDEHYDE DEHYDROGENASE [ACYLATING], MITOCHONDRIAL"/>
    <property type="match status" value="1"/>
</dbReference>
<evidence type="ECO:0000313" key="2">
    <source>
        <dbReference type="EMBL" id="CAG8806767.1"/>
    </source>
</evidence>
<dbReference type="AlphaFoldDB" id="A0A9N9K429"/>
<dbReference type="InterPro" id="IPR010061">
    <property type="entry name" value="MeMal-semiAld_DH"/>
</dbReference>
<dbReference type="GO" id="GO:0006574">
    <property type="term" value="P:L-valine catabolic process"/>
    <property type="evidence" value="ECO:0007669"/>
    <property type="project" value="TreeGrafter"/>
</dbReference>
<feature type="non-terminal residue" evidence="2">
    <location>
        <position position="152"/>
    </location>
</feature>
<organism evidence="2 3">
    <name type="scientific">Racocetra fulgida</name>
    <dbReference type="NCBI Taxonomy" id="60492"/>
    <lineage>
        <taxon>Eukaryota</taxon>
        <taxon>Fungi</taxon>
        <taxon>Fungi incertae sedis</taxon>
        <taxon>Mucoromycota</taxon>
        <taxon>Glomeromycotina</taxon>
        <taxon>Glomeromycetes</taxon>
        <taxon>Diversisporales</taxon>
        <taxon>Gigasporaceae</taxon>
        <taxon>Racocetra</taxon>
    </lineage>
</organism>
<dbReference type="Proteomes" id="UP000789396">
    <property type="component" value="Unassembled WGS sequence"/>
</dbReference>
<reference evidence="2" key="1">
    <citation type="submission" date="2021-06" db="EMBL/GenBank/DDBJ databases">
        <authorList>
            <person name="Kallberg Y."/>
            <person name="Tangrot J."/>
            <person name="Rosling A."/>
        </authorList>
    </citation>
    <scope>NUCLEOTIDE SEQUENCE</scope>
    <source>
        <strain evidence="2">IN212</strain>
    </source>
</reference>
<dbReference type="OrthoDB" id="4950677at2759"/>
<feature type="non-terminal residue" evidence="2">
    <location>
        <position position="1"/>
    </location>
</feature>
<dbReference type="GO" id="GO:0004491">
    <property type="term" value="F:methylmalonate-semialdehyde dehydrogenase (acylating, NAD) activity"/>
    <property type="evidence" value="ECO:0007669"/>
    <property type="project" value="InterPro"/>
</dbReference>
<comment type="caution">
    <text evidence="2">The sequence shown here is derived from an EMBL/GenBank/DDBJ whole genome shotgun (WGS) entry which is preliminary data.</text>
</comment>
<evidence type="ECO:0000256" key="1">
    <source>
        <dbReference type="ARBA" id="ARBA00009986"/>
    </source>
</evidence>
<dbReference type="GO" id="GO:0006210">
    <property type="term" value="P:thymine catabolic process"/>
    <property type="evidence" value="ECO:0007669"/>
    <property type="project" value="TreeGrafter"/>
</dbReference>
<accession>A0A9N9K429</accession>
<dbReference type="GO" id="GO:0005739">
    <property type="term" value="C:mitochondrion"/>
    <property type="evidence" value="ECO:0007669"/>
    <property type="project" value="TreeGrafter"/>
</dbReference>
<dbReference type="EMBL" id="CAJVPZ010079145">
    <property type="protein sequence ID" value="CAG8806767.1"/>
    <property type="molecule type" value="Genomic_DNA"/>
</dbReference>
<keyword evidence="3" id="KW-1185">Reference proteome</keyword>
<evidence type="ECO:0000313" key="3">
    <source>
        <dbReference type="Proteomes" id="UP000789396"/>
    </source>
</evidence>